<name>A0A8B6D146_MYTGA</name>
<dbReference type="OrthoDB" id="6629108at2759"/>
<feature type="compositionally biased region" description="Basic and acidic residues" evidence="1">
    <location>
        <begin position="106"/>
        <end position="126"/>
    </location>
</feature>
<gene>
    <name evidence="2" type="ORF">MGAL_10B015304</name>
</gene>
<accession>A0A8B6D146</accession>
<dbReference type="Proteomes" id="UP000596742">
    <property type="component" value="Unassembled WGS sequence"/>
</dbReference>
<sequence length="212" mass="24225">MDGLKLADINVAKVVRKTNRSDDKPGIVVIPFATMEHKKGVFKAKRVLKNSTKYSRVYIENDLSLQQRIKNNNNCTLLKALGRENDFMIKTGRVVNGQRANNYPRSRTDRNDPDYSDGRKSYESNSRRGRGSWLAETPLVRQSVVDIEGYTWCGHNRKHIHVRARTGSGGVGVLVRNDVLVNYNVDKVRDSVDEILWIRFFGKKKNNPDSSF</sequence>
<organism evidence="2 3">
    <name type="scientific">Mytilus galloprovincialis</name>
    <name type="common">Mediterranean mussel</name>
    <dbReference type="NCBI Taxonomy" id="29158"/>
    <lineage>
        <taxon>Eukaryota</taxon>
        <taxon>Metazoa</taxon>
        <taxon>Spiralia</taxon>
        <taxon>Lophotrochozoa</taxon>
        <taxon>Mollusca</taxon>
        <taxon>Bivalvia</taxon>
        <taxon>Autobranchia</taxon>
        <taxon>Pteriomorphia</taxon>
        <taxon>Mytilida</taxon>
        <taxon>Mytiloidea</taxon>
        <taxon>Mytilidae</taxon>
        <taxon>Mytilinae</taxon>
        <taxon>Mytilus</taxon>
    </lineage>
</organism>
<evidence type="ECO:0000313" key="3">
    <source>
        <dbReference type="Proteomes" id="UP000596742"/>
    </source>
</evidence>
<dbReference type="AlphaFoldDB" id="A0A8B6D146"/>
<dbReference type="EMBL" id="UYJE01002580">
    <property type="protein sequence ID" value="VDI12057.1"/>
    <property type="molecule type" value="Genomic_DNA"/>
</dbReference>
<feature type="region of interest" description="Disordered" evidence="1">
    <location>
        <begin position="98"/>
        <end position="129"/>
    </location>
</feature>
<reference evidence="2" key="1">
    <citation type="submission" date="2018-11" db="EMBL/GenBank/DDBJ databases">
        <authorList>
            <person name="Alioto T."/>
            <person name="Alioto T."/>
        </authorList>
    </citation>
    <scope>NUCLEOTIDE SEQUENCE</scope>
</reference>
<evidence type="ECO:0000256" key="1">
    <source>
        <dbReference type="SAM" id="MobiDB-lite"/>
    </source>
</evidence>
<protein>
    <submittedName>
        <fullName evidence="2">Uncharacterized protein</fullName>
    </submittedName>
</protein>
<proteinExistence type="predicted"/>
<evidence type="ECO:0000313" key="2">
    <source>
        <dbReference type="EMBL" id="VDI12057.1"/>
    </source>
</evidence>
<keyword evidence="3" id="KW-1185">Reference proteome</keyword>
<comment type="caution">
    <text evidence="2">The sequence shown here is derived from an EMBL/GenBank/DDBJ whole genome shotgun (WGS) entry which is preliminary data.</text>
</comment>